<keyword evidence="4" id="KW-1185">Reference proteome</keyword>
<evidence type="ECO:0000313" key="4">
    <source>
        <dbReference type="Proteomes" id="UP000663879"/>
    </source>
</evidence>
<sequence>MSRIAMDTRAQNTWKELIEKEAATRIACKLKQEETGKNEDEWFDRSKYTLNKPLTGNLPTSLNFPPRPARKNTTEEIEKLTEQLKASGANLLTDMRPPNEKTVKLLYDGFTKEEKGRYQYLKARKTENPEDKFEYPLLSSFEYGWKLNEVAQQYKTPAHGRGKIVEESFYRRNGVF</sequence>
<proteinExistence type="predicted"/>
<dbReference type="Pfam" id="PF22589">
    <property type="entry name" value="SPMIP1"/>
    <property type="match status" value="1"/>
</dbReference>
<name>A0A813V7C0_9BILA</name>
<dbReference type="EMBL" id="CAJNOC010001128">
    <property type="protein sequence ID" value="CAF0837707.1"/>
    <property type="molecule type" value="Genomic_DNA"/>
</dbReference>
<reference evidence="3" key="1">
    <citation type="submission" date="2021-02" db="EMBL/GenBank/DDBJ databases">
        <authorList>
            <person name="Nowell W R."/>
        </authorList>
    </citation>
    <scope>NUCLEOTIDE SEQUENCE</scope>
    <source>
        <strain evidence="3">Ploen Becks lab</strain>
    </source>
</reference>
<dbReference type="AlphaFoldDB" id="A0A813V7C0"/>
<organism evidence="3 4">
    <name type="scientific">Brachionus calyciflorus</name>
    <dbReference type="NCBI Taxonomy" id="104777"/>
    <lineage>
        <taxon>Eukaryota</taxon>
        <taxon>Metazoa</taxon>
        <taxon>Spiralia</taxon>
        <taxon>Gnathifera</taxon>
        <taxon>Rotifera</taxon>
        <taxon>Eurotatoria</taxon>
        <taxon>Monogononta</taxon>
        <taxon>Pseudotrocha</taxon>
        <taxon>Ploima</taxon>
        <taxon>Brachionidae</taxon>
        <taxon>Brachionus</taxon>
    </lineage>
</organism>
<evidence type="ECO:0000256" key="1">
    <source>
        <dbReference type="SAM" id="MobiDB-lite"/>
    </source>
</evidence>
<evidence type="ECO:0000313" key="3">
    <source>
        <dbReference type="EMBL" id="CAF0837707.1"/>
    </source>
</evidence>
<dbReference type="OrthoDB" id="410807at2759"/>
<accession>A0A813V7C0</accession>
<dbReference type="Proteomes" id="UP000663879">
    <property type="component" value="Unassembled WGS sequence"/>
</dbReference>
<dbReference type="InterPro" id="IPR054323">
    <property type="entry name" value="SPMIP1_C"/>
</dbReference>
<feature type="region of interest" description="Disordered" evidence="1">
    <location>
        <begin position="54"/>
        <end position="73"/>
    </location>
</feature>
<feature type="domain" description="Sperm microtubule inner protein 1 C-terminal" evidence="2">
    <location>
        <begin position="71"/>
        <end position="176"/>
    </location>
</feature>
<gene>
    <name evidence="3" type="ORF">OXX778_LOCUS8287</name>
</gene>
<comment type="caution">
    <text evidence="3">The sequence shown here is derived from an EMBL/GenBank/DDBJ whole genome shotgun (WGS) entry which is preliminary data.</text>
</comment>
<protein>
    <recommendedName>
        <fullName evidence="2">Sperm microtubule inner protein 1 C-terminal domain-containing protein</fullName>
    </recommendedName>
</protein>
<evidence type="ECO:0000259" key="2">
    <source>
        <dbReference type="Pfam" id="PF22589"/>
    </source>
</evidence>
<dbReference type="PANTHER" id="PTHR35826">
    <property type="entry name" value="PROTEIN ATP6V1FNB-LIKE"/>
    <property type="match status" value="1"/>
</dbReference>
<feature type="compositionally biased region" description="Polar residues" evidence="1">
    <location>
        <begin position="54"/>
        <end position="63"/>
    </location>
</feature>
<dbReference type="PANTHER" id="PTHR35826:SF1">
    <property type="entry name" value="PROTEIN ATP6V1FNB-LIKE"/>
    <property type="match status" value="1"/>
</dbReference>